<dbReference type="Pfam" id="PF00156">
    <property type="entry name" value="Pribosyltran"/>
    <property type="match status" value="1"/>
</dbReference>
<evidence type="ECO:0000259" key="3">
    <source>
        <dbReference type="Pfam" id="PF18912"/>
    </source>
</evidence>
<evidence type="ECO:0000259" key="2">
    <source>
        <dbReference type="Pfam" id="PF00156"/>
    </source>
</evidence>
<protein>
    <submittedName>
        <fullName evidence="4">ComF family protein</fullName>
    </submittedName>
</protein>
<evidence type="ECO:0000256" key="1">
    <source>
        <dbReference type="ARBA" id="ARBA00008007"/>
    </source>
</evidence>
<dbReference type="EMBL" id="CP063458">
    <property type="protein sequence ID" value="QOV89079.1"/>
    <property type="molecule type" value="Genomic_DNA"/>
</dbReference>
<dbReference type="PANTHER" id="PTHR47505">
    <property type="entry name" value="DNA UTILIZATION PROTEIN YHGH"/>
    <property type="match status" value="1"/>
</dbReference>
<dbReference type="AlphaFoldDB" id="A0A7M2WUG0"/>
<dbReference type="PANTHER" id="PTHR47505:SF1">
    <property type="entry name" value="DNA UTILIZATION PROTEIN YHGH"/>
    <property type="match status" value="1"/>
</dbReference>
<reference evidence="4 5" key="1">
    <citation type="submission" date="2020-10" db="EMBL/GenBank/DDBJ databases">
        <title>Wide distribution of Phycisphaera-like planctomycetes from WD2101 soil group in peatlands and genome analysis of the first cultivated representative.</title>
        <authorList>
            <person name="Dedysh S.N."/>
            <person name="Beletsky A.V."/>
            <person name="Ivanova A."/>
            <person name="Kulichevskaya I.S."/>
            <person name="Suzina N.E."/>
            <person name="Philippov D.A."/>
            <person name="Rakitin A.L."/>
            <person name="Mardanov A.V."/>
            <person name="Ravin N.V."/>
        </authorList>
    </citation>
    <scope>NUCLEOTIDE SEQUENCE [LARGE SCALE GENOMIC DNA]</scope>
    <source>
        <strain evidence="4 5">M1803</strain>
    </source>
</reference>
<dbReference type="InterPro" id="IPR044005">
    <property type="entry name" value="DZR_2"/>
</dbReference>
<dbReference type="SUPFAM" id="SSF53271">
    <property type="entry name" value="PRTase-like"/>
    <property type="match status" value="1"/>
</dbReference>
<dbReference type="InterPro" id="IPR000836">
    <property type="entry name" value="PRTase_dom"/>
</dbReference>
<keyword evidence="5" id="KW-1185">Reference proteome</keyword>
<gene>
    <name evidence="4" type="ORF">IPV69_23125</name>
</gene>
<comment type="similarity">
    <text evidence="1">Belongs to the ComF/GntX family.</text>
</comment>
<feature type="domain" description="Phosphoribosyltransferase" evidence="2">
    <location>
        <begin position="145"/>
        <end position="246"/>
    </location>
</feature>
<accession>A0A7M2WUG0</accession>
<dbReference type="Gene3D" id="3.40.50.2020">
    <property type="match status" value="1"/>
</dbReference>
<dbReference type="KEGG" id="hbs:IPV69_23125"/>
<evidence type="ECO:0000313" key="5">
    <source>
        <dbReference type="Proteomes" id="UP000593765"/>
    </source>
</evidence>
<feature type="domain" description="Double zinc ribbon" evidence="3">
    <location>
        <begin position="13"/>
        <end position="69"/>
    </location>
</feature>
<sequence>MPLGFVKSLFRDVVDLLYPTTCAACDVFVDGAGPLCPKCADDLYKQENEPACPACAMPLGQHGDPCPYCEGKGEPNFERIVRLGVYSDPIRHLVYRMKYHGRWSLAEFFADRLIEQERVKALLTETDCLIPVPLHRWRQIGRGYNQADVLARRLSKQTGKDPCVAYPLVRVRNTEAQIRVRARSKREENLKQAFGLTDAAAIEGKHVVIVDDVMTTGATLQSVARTLKQGKPASLSAIVIAIADPKRRDFELM</sequence>
<dbReference type="InterPro" id="IPR029057">
    <property type="entry name" value="PRTase-like"/>
</dbReference>
<dbReference type="Pfam" id="PF18912">
    <property type="entry name" value="DZR_2"/>
    <property type="match status" value="1"/>
</dbReference>
<name>A0A7M2WUG0_9BACT</name>
<evidence type="ECO:0000313" key="4">
    <source>
        <dbReference type="EMBL" id="QOV89079.1"/>
    </source>
</evidence>
<dbReference type="Proteomes" id="UP000593765">
    <property type="component" value="Chromosome"/>
</dbReference>
<dbReference type="CDD" id="cd06223">
    <property type="entry name" value="PRTases_typeI"/>
    <property type="match status" value="1"/>
</dbReference>
<dbReference type="InterPro" id="IPR051910">
    <property type="entry name" value="ComF/GntX_DNA_util-trans"/>
</dbReference>
<proteinExistence type="inferred from homology"/>
<organism evidence="4 5">
    <name type="scientific">Humisphaera borealis</name>
    <dbReference type="NCBI Taxonomy" id="2807512"/>
    <lineage>
        <taxon>Bacteria</taxon>
        <taxon>Pseudomonadati</taxon>
        <taxon>Planctomycetota</taxon>
        <taxon>Phycisphaerae</taxon>
        <taxon>Tepidisphaerales</taxon>
        <taxon>Tepidisphaeraceae</taxon>
        <taxon>Humisphaera</taxon>
    </lineage>
</organism>
<dbReference type="RefSeq" id="WP_206292097.1">
    <property type="nucleotide sequence ID" value="NZ_CP063458.1"/>
</dbReference>